<feature type="region of interest" description="Disordered" evidence="1">
    <location>
        <begin position="233"/>
        <end position="257"/>
    </location>
</feature>
<gene>
    <name evidence="2" type="ORF">DFH08DRAFT_799055</name>
</gene>
<accession>A0AAD7APX1</accession>
<dbReference type="EMBL" id="JARIHO010000003">
    <property type="protein sequence ID" value="KAJ7364741.1"/>
    <property type="molecule type" value="Genomic_DNA"/>
</dbReference>
<reference evidence="2" key="1">
    <citation type="submission" date="2023-03" db="EMBL/GenBank/DDBJ databases">
        <title>Massive genome expansion in bonnet fungi (Mycena s.s.) driven by repeated elements and novel gene families across ecological guilds.</title>
        <authorList>
            <consortium name="Lawrence Berkeley National Laboratory"/>
            <person name="Harder C.B."/>
            <person name="Miyauchi S."/>
            <person name="Viragh M."/>
            <person name="Kuo A."/>
            <person name="Thoen E."/>
            <person name="Andreopoulos B."/>
            <person name="Lu D."/>
            <person name="Skrede I."/>
            <person name="Drula E."/>
            <person name="Henrissat B."/>
            <person name="Morin E."/>
            <person name="Kohler A."/>
            <person name="Barry K."/>
            <person name="LaButti K."/>
            <person name="Morin E."/>
            <person name="Salamov A."/>
            <person name="Lipzen A."/>
            <person name="Mereny Z."/>
            <person name="Hegedus B."/>
            <person name="Baldrian P."/>
            <person name="Stursova M."/>
            <person name="Weitz H."/>
            <person name="Taylor A."/>
            <person name="Grigoriev I.V."/>
            <person name="Nagy L.G."/>
            <person name="Martin F."/>
            <person name="Kauserud H."/>
        </authorList>
    </citation>
    <scope>NUCLEOTIDE SEQUENCE</scope>
    <source>
        <strain evidence="2">CBHHK002</strain>
    </source>
</reference>
<keyword evidence="3" id="KW-1185">Reference proteome</keyword>
<dbReference type="Proteomes" id="UP001218218">
    <property type="component" value="Unassembled WGS sequence"/>
</dbReference>
<name>A0AAD7APX1_9AGAR</name>
<proteinExistence type="predicted"/>
<organism evidence="2 3">
    <name type="scientific">Mycena albidolilacea</name>
    <dbReference type="NCBI Taxonomy" id="1033008"/>
    <lineage>
        <taxon>Eukaryota</taxon>
        <taxon>Fungi</taxon>
        <taxon>Dikarya</taxon>
        <taxon>Basidiomycota</taxon>
        <taxon>Agaricomycotina</taxon>
        <taxon>Agaricomycetes</taxon>
        <taxon>Agaricomycetidae</taxon>
        <taxon>Agaricales</taxon>
        <taxon>Marasmiineae</taxon>
        <taxon>Mycenaceae</taxon>
        <taxon>Mycena</taxon>
    </lineage>
</organism>
<sequence length="477" mass="51939">MFETGQVNIALDADGEERLFVERVSFGVMHVTALTLIFGHTGHKNAYSNMFETSEVNIALNADREERAGRPSVERVGDMEVPGAKNLASGVVSHVYRGKSAQVQPGHGYGRAWTAVGARDVELNFLVERSPPAGRPVRVLDPTRAGYGNAGYGYGYGYGLGVYELKDRRRGIRSERQVEELWRRTSLLTFLHKLDIVYAPPCKLKTRSSGKSQTFLLLAVHMWRDVPQRRQISPTLADTPPPGASDPCPSPCSSSQTSALSWLDQECVQPPPDYNPPPTPAHATLNLHVVPCHLCRLSPVVLHSVPPPTNFQFPFPRSRVHARPSFSAPCPTPVEPTASALDDCVGQRLQTPKLTTGSVTPAQSFLGVTGLGLSHYRYNIGGGGVDVSNPCVPPETFYVGSGPDIYSWSADPQCIYFLQQASAHGVPSVTAFLISVSASPRMRFQVAALVHHAYDFPTDASYPSYVTNIKSISIPYA</sequence>
<dbReference type="AlphaFoldDB" id="A0AAD7APX1"/>
<evidence type="ECO:0000313" key="2">
    <source>
        <dbReference type="EMBL" id="KAJ7364741.1"/>
    </source>
</evidence>
<evidence type="ECO:0000256" key="1">
    <source>
        <dbReference type="SAM" id="MobiDB-lite"/>
    </source>
</evidence>
<feature type="compositionally biased region" description="Pro residues" evidence="1">
    <location>
        <begin position="239"/>
        <end position="250"/>
    </location>
</feature>
<comment type="caution">
    <text evidence="2">The sequence shown here is derived from an EMBL/GenBank/DDBJ whole genome shotgun (WGS) entry which is preliminary data.</text>
</comment>
<dbReference type="Gene3D" id="3.20.20.80">
    <property type="entry name" value="Glycosidases"/>
    <property type="match status" value="1"/>
</dbReference>
<evidence type="ECO:0000313" key="3">
    <source>
        <dbReference type="Proteomes" id="UP001218218"/>
    </source>
</evidence>
<protein>
    <submittedName>
        <fullName evidence="2">Uncharacterized protein</fullName>
    </submittedName>
</protein>